<organism evidence="4 5">
    <name type="scientific">Acrobeloides nanus</name>
    <dbReference type="NCBI Taxonomy" id="290746"/>
    <lineage>
        <taxon>Eukaryota</taxon>
        <taxon>Metazoa</taxon>
        <taxon>Ecdysozoa</taxon>
        <taxon>Nematoda</taxon>
        <taxon>Chromadorea</taxon>
        <taxon>Rhabditida</taxon>
        <taxon>Tylenchina</taxon>
        <taxon>Cephalobomorpha</taxon>
        <taxon>Cephaloboidea</taxon>
        <taxon>Cephalobidae</taxon>
        <taxon>Acrobeloides</taxon>
    </lineage>
</organism>
<keyword evidence="1" id="KW-0106">Calcium</keyword>
<evidence type="ECO:0000256" key="2">
    <source>
        <dbReference type="SAM" id="MobiDB-lite"/>
    </source>
</evidence>
<protein>
    <submittedName>
        <fullName evidence="5">EF-hand domain-containing protein</fullName>
    </submittedName>
</protein>
<name>A0A914E8J8_9BILA</name>
<dbReference type="InterPro" id="IPR002048">
    <property type="entry name" value="EF_hand_dom"/>
</dbReference>
<dbReference type="Proteomes" id="UP000887540">
    <property type="component" value="Unplaced"/>
</dbReference>
<dbReference type="PROSITE" id="PS00018">
    <property type="entry name" value="EF_HAND_1"/>
    <property type="match status" value="1"/>
</dbReference>
<dbReference type="SUPFAM" id="SSF47473">
    <property type="entry name" value="EF-hand"/>
    <property type="match status" value="1"/>
</dbReference>
<dbReference type="WBParaSite" id="ACRNAN_scaffold6135.g8951.t1">
    <property type="protein sequence ID" value="ACRNAN_scaffold6135.g8951.t1"/>
    <property type="gene ID" value="ACRNAN_scaffold6135.g8951"/>
</dbReference>
<reference evidence="5" key="1">
    <citation type="submission" date="2022-11" db="UniProtKB">
        <authorList>
            <consortium name="WormBaseParasite"/>
        </authorList>
    </citation>
    <scope>IDENTIFICATION</scope>
</reference>
<dbReference type="InterPro" id="IPR018247">
    <property type="entry name" value="EF_Hand_1_Ca_BS"/>
</dbReference>
<feature type="domain" description="EF-hand" evidence="3">
    <location>
        <begin position="92"/>
        <end position="127"/>
    </location>
</feature>
<sequence>MAFEQEFEIRKREAPNVIEMVQQRMNNHKLNVRRTSSLTAMNEKPHRLGTKMLRRGKVGVMPDENSARPSHSSTPHAGGSDELEKHGRFTRDEIKEYKQLFSMFDTDGSGAIGSEELKEAIMSIGLAANDEEIDKLIREYYPPR</sequence>
<feature type="region of interest" description="Disordered" evidence="2">
    <location>
        <begin position="39"/>
        <end position="89"/>
    </location>
</feature>
<dbReference type="Gene3D" id="1.10.238.10">
    <property type="entry name" value="EF-hand"/>
    <property type="match status" value="1"/>
</dbReference>
<dbReference type="GO" id="GO:0005509">
    <property type="term" value="F:calcium ion binding"/>
    <property type="evidence" value="ECO:0007669"/>
    <property type="project" value="InterPro"/>
</dbReference>
<accession>A0A914E8J8</accession>
<feature type="compositionally biased region" description="Basic residues" evidence="2">
    <location>
        <begin position="47"/>
        <end position="57"/>
    </location>
</feature>
<dbReference type="Pfam" id="PF13405">
    <property type="entry name" value="EF-hand_6"/>
    <property type="match status" value="1"/>
</dbReference>
<dbReference type="AlphaFoldDB" id="A0A914E8J8"/>
<dbReference type="CDD" id="cd00051">
    <property type="entry name" value="EFh"/>
    <property type="match status" value="1"/>
</dbReference>
<dbReference type="PROSITE" id="PS50222">
    <property type="entry name" value="EF_HAND_2"/>
    <property type="match status" value="1"/>
</dbReference>
<proteinExistence type="predicted"/>
<evidence type="ECO:0000313" key="5">
    <source>
        <dbReference type="WBParaSite" id="ACRNAN_scaffold6135.g8951.t1"/>
    </source>
</evidence>
<dbReference type="SMART" id="SM00054">
    <property type="entry name" value="EFh"/>
    <property type="match status" value="1"/>
</dbReference>
<evidence type="ECO:0000259" key="3">
    <source>
        <dbReference type="PROSITE" id="PS50222"/>
    </source>
</evidence>
<evidence type="ECO:0000256" key="1">
    <source>
        <dbReference type="ARBA" id="ARBA00022837"/>
    </source>
</evidence>
<evidence type="ECO:0000313" key="4">
    <source>
        <dbReference type="Proteomes" id="UP000887540"/>
    </source>
</evidence>
<dbReference type="InterPro" id="IPR011992">
    <property type="entry name" value="EF-hand-dom_pair"/>
</dbReference>
<keyword evidence="4" id="KW-1185">Reference proteome</keyword>